<feature type="domain" description="Cyanovirin-N" evidence="3">
    <location>
        <begin position="17"/>
        <end position="157"/>
    </location>
</feature>
<dbReference type="InterPro" id="IPR011058">
    <property type="entry name" value="Cyanovirin-N"/>
</dbReference>
<dbReference type="EMBL" id="CAJPIJ010000214">
    <property type="protein sequence ID" value="CAG2010192.1"/>
    <property type="molecule type" value="Genomic_DNA"/>
</dbReference>
<evidence type="ECO:0000256" key="1">
    <source>
        <dbReference type="SAM" id="Phobius"/>
    </source>
</evidence>
<feature type="transmembrane region" description="Helical" evidence="1">
    <location>
        <begin position="126"/>
        <end position="145"/>
    </location>
</feature>
<reference evidence="4" key="1">
    <citation type="submission" date="2021-03" db="EMBL/GenBank/DDBJ databases">
        <authorList>
            <person name="Alouane T."/>
            <person name="Langin T."/>
            <person name="Bonhomme L."/>
        </authorList>
    </citation>
    <scope>NUCLEOTIDE SEQUENCE</scope>
    <source>
        <strain evidence="4">MDC_Fg202</strain>
    </source>
</reference>
<dbReference type="Gene3D" id="2.30.60.10">
    <property type="entry name" value="Cyanovirin-N"/>
    <property type="match status" value="1"/>
</dbReference>
<feature type="chain" id="PRO_5040392447" description="Cyanovirin-N domain-containing protein" evidence="2">
    <location>
        <begin position="18"/>
        <end position="157"/>
    </location>
</feature>
<name>A0A9N8RQJ9_GIBZA</name>
<dbReference type="Pfam" id="PF08881">
    <property type="entry name" value="CVNH"/>
    <property type="match status" value="1"/>
</dbReference>
<comment type="caution">
    <text evidence="4">The sequence shown here is derived from an EMBL/GenBank/DDBJ whole genome shotgun (WGS) entry which is preliminary data.</text>
</comment>
<accession>A0A9N8RQJ9</accession>
<evidence type="ECO:0000313" key="4">
    <source>
        <dbReference type="EMBL" id="CAG2010192.1"/>
    </source>
</evidence>
<dbReference type="AlphaFoldDB" id="A0A9N8RQJ9"/>
<protein>
    <recommendedName>
        <fullName evidence="3">Cyanovirin-N domain-containing protein</fullName>
    </recommendedName>
</protein>
<dbReference type="SUPFAM" id="SSF51322">
    <property type="entry name" value="Cyanovirin-N"/>
    <property type="match status" value="1"/>
</dbReference>
<keyword evidence="1" id="KW-0472">Membrane</keyword>
<organism evidence="4 5">
    <name type="scientific">Gibberella zeae</name>
    <name type="common">Wheat head blight fungus</name>
    <name type="synonym">Fusarium graminearum</name>
    <dbReference type="NCBI Taxonomy" id="5518"/>
    <lineage>
        <taxon>Eukaryota</taxon>
        <taxon>Fungi</taxon>
        <taxon>Dikarya</taxon>
        <taxon>Ascomycota</taxon>
        <taxon>Pezizomycotina</taxon>
        <taxon>Sordariomycetes</taxon>
        <taxon>Hypocreomycetidae</taxon>
        <taxon>Hypocreales</taxon>
        <taxon>Nectriaceae</taxon>
        <taxon>Fusarium</taxon>
    </lineage>
</organism>
<keyword evidence="2" id="KW-0732">Signal</keyword>
<dbReference type="InterPro" id="IPR036673">
    <property type="entry name" value="Cyanovirin-N_sf"/>
</dbReference>
<evidence type="ECO:0000259" key="3">
    <source>
        <dbReference type="SMART" id="SM01111"/>
    </source>
</evidence>
<gene>
    <name evidence="4" type="ORF">MDCFG202_LOCUS593013</name>
</gene>
<evidence type="ECO:0000313" key="5">
    <source>
        <dbReference type="Proteomes" id="UP000746612"/>
    </source>
</evidence>
<sequence length="157" mass="17278">MLNKTFVLASMLGSAIAFSATCKDTAFDPKTNVLSSHCLPRDNSAYLPTELDLNKCFGYSDGELTVSDFVVFLYDSSGMLIQLFSGRKEITVTVATTAVSFKRPIRGSGIMCTGLDARVKARVRRILFALLYMGLILYLEIVLAHEYVSNDNGVLRC</sequence>
<dbReference type="SMART" id="SM01111">
    <property type="entry name" value="CVNH"/>
    <property type="match status" value="1"/>
</dbReference>
<keyword evidence="1" id="KW-0812">Transmembrane</keyword>
<keyword evidence="1" id="KW-1133">Transmembrane helix</keyword>
<proteinExistence type="predicted"/>
<feature type="signal peptide" evidence="2">
    <location>
        <begin position="1"/>
        <end position="17"/>
    </location>
</feature>
<evidence type="ECO:0000256" key="2">
    <source>
        <dbReference type="SAM" id="SignalP"/>
    </source>
</evidence>
<dbReference type="Proteomes" id="UP000746612">
    <property type="component" value="Unassembled WGS sequence"/>
</dbReference>